<keyword evidence="2" id="KW-0677">Repeat</keyword>
<gene>
    <name evidence="8" type="ORF">FH972_016422</name>
</gene>
<feature type="signal peptide" evidence="6">
    <location>
        <begin position="1"/>
        <end position="24"/>
    </location>
</feature>
<protein>
    <recommendedName>
        <fullName evidence="7">Gnk2-homologous domain-containing protein</fullName>
    </recommendedName>
</protein>
<dbReference type="PANTHER" id="PTHR32099:SF42">
    <property type="entry name" value="CYSTEINE-RICH RECEPTOR-LIKE PROTEIN KINASE 9-RELATED"/>
    <property type="match status" value="1"/>
</dbReference>
<keyword evidence="5" id="KW-0472">Membrane</keyword>
<dbReference type="PANTHER" id="PTHR32099">
    <property type="entry name" value="CYSTEINE-RICH REPEAT SECRETORY PROTEIN"/>
    <property type="match status" value="1"/>
</dbReference>
<evidence type="ECO:0000256" key="3">
    <source>
        <dbReference type="ARBA" id="ARBA00047558"/>
    </source>
</evidence>
<evidence type="ECO:0000256" key="1">
    <source>
        <dbReference type="ARBA" id="ARBA00022729"/>
    </source>
</evidence>
<evidence type="ECO:0000313" key="9">
    <source>
        <dbReference type="Proteomes" id="UP000327013"/>
    </source>
</evidence>
<dbReference type="Pfam" id="PF01657">
    <property type="entry name" value="Stress-antifung"/>
    <property type="match status" value="1"/>
</dbReference>
<feature type="chain" id="PRO_5024369587" description="Gnk2-homologous domain-containing protein" evidence="6">
    <location>
        <begin position="25"/>
        <end position="263"/>
    </location>
</feature>
<name>A0A5N6RH36_9ROSI</name>
<evidence type="ECO:0000256" key="6">
    <source>
        <dbReference type="SAM" id="SignalP"/>
    </source>
</evidence>
<evidence type="ECO:0000259" key="7">
    <source>
        <dbReference type="PROSITE" id="PS51473"/>
    </source>
</evidence>
<feature type="transmembrane region" description="Helical" evidence="5">
    <location>
        <begin position="185"/>
        <end position="208"/>
    </location>
</feature>
<dbReference type="InterPro" id="IPR038408">
    <property type="entry name" value="GNK2_sf"/>
</dbReference>
<dbReference type="Proteomes" id="UP000327013">
    <property type="component" value="Chromosome 6"/>
</dbReference>
<organism evidence="8 9">
    <name type="scientific">Carpinus fangiana</name>
    <dbReference type="NCBI Taxonomy" id="176857"/>
    <lineage>
        <taxon>Eukaryota</taxon>
        <taxon>Viridiplantae</taxon>
        <taxon>Streptophyta</taxon>
        <taxon>Embryophyta</taxon>
        <taxon>Tracheophyta</taxon>
        <taxon>Spermatophyta</taxon>
        <taxon>Magnoliopsida</taxon>
        <taxon>eudicotyledons</taxon>
        <taxon>Gunneridae</taxon>
        <taxon>Pentapetalae</taxon>
        <taxon>rosids</taxon>
        <taxon>fabids</taxon>
        <taxon>Fagales</taxon>
        <taxon>Betulaceae</taxon>
        <taxon>Carpinus</taxon>
    </lineage>
</organism>
<keyword evidence="1 6" id="KW-0732">Signal</keyword>
<accession>A0A5N6RH36</accession>
<evidence type="ECO:0000256" key="2">
    <source>
        <dbReference type="ARBA" id="ARBA00022737"/>
    </source>
</evidence>
<dbReference type="InterPro" id="IPR002902">
    <property type="entry name" value="GNK2"/>
</dbReference>
<reference evidence="8 9" key="1">
    <citation type="submission" date="2019-06" db="EMBL/GenBank/DDBJ databases">
        <title>A chromosomal-level reference genome of Carpinus fangiana (Coryloideae, Betulaceae).</title>
        <authorList>
            <person name="Yang X."/>
            <person name="Wang Z."/>
            <person name="Zhang L."/>
            <person name="Hao G."/>
            <person name="Liu J."/>
            <person name="Yang Y."/>
        </authorList>
    </citation>
    <scope>NUCLEOTIDE SEQUENCE [LARGE SCALE GENOMIC DNA]</scope>
    <source>
        <strain evidence="8">Cfa_2016G</strain>
        <tissue evidence="8">Leaf</tissue>
    </source>
</reference>
<keyword evidence="9" id="KW-1185">Reference proteome</keyword>
<proteinExistence type="predicted"/>
<feature type="domain" description="Gnk2-homologous" evidence="7">
    <location>
        <begin position="28"/>
        <end position="133"/>
    </location>
</feature>
<dbReference type="EMBL" id="CM017326">
    <property type="protein sequence ID" value="KAE8077904.1"/>
    <property type="molecule type" value="Genomic_DNA"/>
</dbReference>
<dbReference type="FunFam" id="3.30.430.20:FF:000013">
    <property type="entry name" value="Cysteine-rich RLK (RECEPTOR-like protein kinase) 23"/>
    <property type="match status" value="1"/>
</dbReference>
<evidence type="ECO:0000256" key="5">
    <source>
        <dbReference type="SAM" id="Phobius"/>
    </source>
</evidence>
<comment type="catalytic activity">
    <reaction evidence="4">
        <text>L-threonyl-[protein] + ATP = O-phospho-L-threonyl-[protein] + ADP + H(+)</text>
        <dbReference type="Rhea" id="RHEA:46608"/>
        <dbReference type="Rhea" id="RHEA-COMP:11060"/>
        <dbReference type="Rhea" id="RHEA-COMP:11605"/>
        <dbReference type="ChEBI" id="CHEBI:15378"/>
        <dbReference type="ChEBI" id="CHEBI:30013"/>
        <dbReference type="ChEBI" id="CHEBI:30616"/>
        <dbReference type="ChEBI" id="CHEBI:61977"/>
        <dbReference type="ChEBI" id="CHEBI:456216"/>
    </reaction>
</comment>
<evidence type="ECO:0000256" key="4">
    <source>
        <dbReference type="ARBA" id="ARBA00047951"/>
    </source>
</evidence>
<dbReference type="PROSITE" id="PS51473">
    <property type="entry name" value="GNK2"/>
    <property type="match status" value="1"/>
</dbReference>
<dbReference type="CDD" id="cd23509">
    <property type="entry name" value="Gnk2-like"/>
    <property type="match status" value="1"/>
</dbReference>
<keyword evidence="5" id="KW-1133">Transmembrane helix</keyword>
<keyword evidence="5" id="KW-0812">Transmembrane</keyword>
<dbReference type="AlphaFoldDB" id="A0A5N6RH36"/>
<dbReference type="Gene3D" id="3.30.430.20">
    <property type="entry name" value="Gnk2 domain, C-X8-C-X2-C motif"/>
    <property type="match status" value="1"/>
</dbReference>
<dbReference type="OrthoDB" id="688481at2759"/>
<evidence type="ECO:0000313" key="8">
    <source>
        <dbReference type="EMBL" id="KAE8077904.1"/>
    </source>
</evidence>
<sequence length="263" mass="29528">MPSYNVSMILVILSLLSFLSLTSAQVPNYRYHFCSNESTFTPKSTYQLNLSQLLSYLSSNATRESGFYNATAGQSPATTIYGLFLCRADLTTNACRDCVATATTEIAQQYCLEGKVALIWYDECMLRYSNRSFFSTMEEEPRKFLWNVRDITEQDRFRKLVNATLNDLVPQAANAPSGKSASIKMIAIAIVAAIAVSLVLCAMIYYLLRQRARKKYNALPAENVPHQHWLPPPNPIRVACEPLHRWLEVACGDSQWGGSQAEL</sequence>
<comment type="catalytic activity">
    <reaction evidence="3">
        <text>L-seryl-[protein] + ATP = O-phospho-L-seryl-[protein] + ADP + H(+)</text>
        <dbReference type="Rhea" id="RHEA:17989"/>
        <dbReference type="Rhea" id="RHEA-COMP:9863"/>
        <dbReference type="Rhea" id="RHEA-COMP:11604"/>
        <dbReference type="ChEBI" id="CHEBI:15378"/>
        <dbReference type="ChEBI" id="CHEBI:29999"/>
        <dbReference type="ChEBI" id="CHEBI:30616"/>
        <dbReference type="ChEBI" id="CHEBI:83421"/>
        <dbReference type="ChEBI" id="CHEBI:456216"/>
    </reaction>
</comment>